<keyword evidence="1" id="KW-0808">Transferase</keyword>
<reference evidence="2" key="1">
    <citation type="submission" date="2016-02" db="EMBL/GenBank/DDBJ databases">
        <title>Draft genome sequence of Microdochium bolleyi, a fungal endophyte of beachgrass.</title>
        <authorList>
            <consortium name="DOE Joint Genome Institute"/>
            <person name="David A.S."/>
            <person name="May G."/>
            <person name="Haridas S."/>
            <person name="Lim J."/>
            <person name="Wang M."/>
            <person name="Labutti K."/>
            <person name="Lipzen A."/>
            <person name="Barry K."/>
            <person name="Grigoriev I.V."/>
        </authorList>
    </citation>
    <scope>NUCLEOTIDE SEQUENCE [LARGE SCALE GENOMIC DNA]</scope>
    <source>
        <strain evidence="2">J235TASD1</strain>
    </source>
</reference>
<evidence type="ECO:0000313" key="1">
    <source>
        <dbReference type="EMBL" id="KXJ91241.1"/>
    </source>
</evidence>
<dbReference type="EMBL" id="KQ964250">
    <property type="protein sequence ID" value="KXJ91241.1"/>
    <property type="molecule type" value="Genomic_DNA"/>
</dbReference>
<dbReference type="GO" id="GO:0032259">
    <property type="term" value="P:methylation"/>
    <property type="evidence" value="ECO:0007669"/>
    <property type="project" value="UniProtKB-KW"/>
</dbReference>
<dbReference type="STRING" id="196109.A0A136J1Z5"/>
<gene>
    <name evidence="1" type="ORF">Micbo1qcDRAFT_204511</name>
</gene>
<organism evidence="1 2">
    <name type="scientific">Microdochium bolleyi</name>
    <dbReference type="NCBI Taxonomy" id="196109"/>
    <lineage>
        <taxon>Eukaryota</taxon>
        <taxon>Fungi</taxon>
        <taxon>Dikarya</taxon>
        <taxon>Ascomycota</taxon>
        <taxon>Pezizomycotina</taxon>
        <taxon>Sordariomycetes</taxon>
        <taxon>Xylariomycetidae</taxon>
        <taxon>Xylariales</taxon>
        <taxon>Microdochiaceae</taxon>
        <taxon>Microdochium</taxon>
    </lineage>
</organism>
<keyword evidence="1" id="KW-0489">Methyltransferase</keyword>
<dbReference type="InParanoid" id="A0A136J1Z5"/>
<accession>A0A136J1Z5</accession>
<dbReference type="InterPro" id="IPR019410">
    <property type="entry name" value="Methyltransf_16"/>
</dbReference>
<keyword evidence="2" id="KW-1185">Reference proteome</keyword>
<dbReference type="Pfam" id="PF10294">
    <property type="entry name" value="Methyltransf_16"/>
    <property type="match status" value="1"/>
</dbReference>
<dbReference type="PANTHER" id="PTHR14614:SF156">
    <property type="entry name" value="PROTEIN-LYSINE N-METHYLTRANSFERASE EFM2"/>
    <property type="match status" value="1"/>
</dbReference>
<dbReference type="PANTHER" id="PTHR14614">
    <property type="entry name" value="HEPATOCELLULAR CARCINOMA-ASSOCIATED ANTIGEN"/>
    <property type="match status" value="1"/>
</dbReference>
<dbReference type="FunCoup" id="A0A136J1Z5">
    <property type="interactions" value="110"/>
</dbReference>
<evidence type="ECO:0000313" key="2">
    <source>
        <dbReference type="Proteomes" id="UP000070501"/>
    </source>
</evidence>
<dbReference type="OrthoDB" id="433955at2759"/>
<dbReference type="InterPro" id="IPR029063">
    <property type="entry name" value="SAM-dependent_MTases_sf"/>
</dbReference>
<protein>
    <submittedName>
        <fullName evidence="1">Putative methyltransferase-domain-containing protein</fullName>
    </submittedName>
</protein>
<dbReference type="Proteomes" id="UP000070501">
    <property type="component" value="Unassembled WGS sequence"/>
</dbReference>
<sequence>MAAKGTMVTSVLDLPQVWQRPSYNDLLACLHDLRYEPPVWDPSVSRRAILNDQEHSAQFQREVAGYLASMIKSEFSWIGDDDEREVLWNEASRRISERCGRAGMSELVRRWPFRQESEESSFELIIREPPMTGDSLGLKTWASSYALAQLLGDIARSSLSHLLTPGQSNTLPKILELGSGTGLLGMAAAGQWKARVLLSDLPEIIPNLTFNVDMNRSTIEAMGGGLDQAALTWGGPQGDDDESNDDERFAEKNCFDIILSADSVYDDNHPELLASAICEQLSARPEARIVLMSPLRDSLTTVLLNRLRSTLAESHLRLSCLEEHVVDAQDDWDEDRDAQPVRCWWAVFGRTTAE</sequence>
<dbReference type="GO" id="GO:0005829">
    <property type="term" value="C:cytosol"/>
    <property type="evidence" value="ECO:0007669"/>
    <property type="project" value="TreeGrafter"/>
</dbReference>
<name>A0A136J1Z5_9PEZI</name>
<dbReference type="Gene3D" id="3.40.50.150">
    <property type="entry name" value="Vaccinia Virus protein VP39"/>
    <property type="match status" value="1"/>
</dbReference>
<dbReference type="SUPFAM" id="SSF53335">
    <property type="entry name" value="S-adenosyl-L-methionine-dependent methyltransferases"/>
    <property type="match status" value="1"/>
</dbReference>
<dbReference type="AlphaFoldDB" id="A0A136J1Z5"/>
<proteinExistence type="predicted"/>
<dbReference type="GO" id="GO:0008757">
    <property type="term" value="F:S-adenosylmethionine-dependent methyltransferase activity"/>
    <property type="evidence" value="ECO:0007669"/>
    <property type="project" value="UniProtKB-ARBA"/>
</dbReference>